<reference evidence="4" key="1">
    <citation type="submission" date="2016-11" db="EMBL/GenBank/DDBJ databases">
        <authorList>
            <person name="Varghese N."/>
            <person name="Submissions S."/>
        </authorList>
    </citation>
    <scope>NUCLEOTIDE SEQUENCE [LARGE SCALE GENOMIC DNA]</scope>
    <source>
        <strain evidence="4">GAS401</strain>
    </source>
</reference>
<dbReference type="EMBL" id="LT670849">
    <property type="protein sequence ID" value="SHN87111.1"/>
    <property type="molecule type" value="Genomic_DNA"/>
</dbReference>
<dbReference type="RefSeq" id="WP_072826651.1">
    <property type="nucleotide sequence ID" value="NZ_LT670849.1"/>
</dbReference>
<dbReference type="Proteomes" id="UP000184096">
    <property type="component" value="Chromosome I"/>
</dbReference>
<dbReference type="AlphaFoldDB" id="A0A1M7UVQ2"/>
<keyword evidence="1" id="KW-0812">Transmembrane</keyword>
<organism evidence="3 4">
    <name type="scientific">Bradyrhizobium erythrophlei</name>
    <dbReference type="NCBI Taxonomy" id="1437360"/>
    <lineage>
        <taxon>Bacteria</taxon>
        <taxon>Pseudomonadati</taxon>
        <taxon>Pseudomonadota</taxon>
        <taxon>Alphaproteobacteria</taxon>
        <taxon>Hyphomicrobiales</taxon>
        <taxon>Nitrobacteraceae</taxon>
        <taxon>Bradyrhizobium</taxon>
    </lineage>
</organism>
<feature type="chain" id="PRO_5012184397" description="PXPV repeat-containing protein" evidence="2">
    <location>
        <begin position="22"/>
        <end position="100"/>
    </location>
</feature>
<evidence type="ECO:0000256" key="1">
    <source>
        <dbReference type="SAM" id="Phobius"/>
    </source>
</evidence>
<evidence type="ECO:0008006" key="5">
    <source>
        <dbReference type="Google" id="ProtNLM"/>
    </source>
</evidence>
<sequence length="100" mass="10637">MKKTLVVLATVAAIGATTVTATAPAEARGFRGIGPGLAFGLAAGAIAAGAYGAYGYYGPGYGYYGYDPYYGPAYGPGYAYYGGPYGGPYWRHRYYHRYDW</sequence>
<evidence type="ECO:0000313" key="4">
    <source>
        <dbReference type="Proteomes" id="UP000184096"/>
    </source>
</evidence>
<keyword evidence="2" id="KW-0732">Signal</keyword>
<keyword evidence="4" id="KW-1185">Reference proteome</keyword>
<feature type="transmembrane region" description="Helical" evidence="1">
    <location>
        <begin position="37"/>
        <end position="57"/>
    </location>
</feature>
<proteinExistence type="predicted"/>
<keyword evidence="1" id="KW-1133">Transmembrane helix</keyword>
<feature type="signal peptide" evidence="2">
    <location>
        <begin position="1"/>
        <end position="21"/>
    </location>
</feature>
<name>A0A1M7UVQ2_9BRAD</name>
<evidence type="ECO:0000256" key="2">
    <source>
        <dbReference type="SAM" id="SignalP"/>
    </source>
</evidence>
<protein>
    <recommendedName>
        <fullName evidence="5">PXPV repeat-containing protein</fullName>
    </recommendedName>
</protein>
<gene>
    <name evidence="3" type="ORF">SAMN05444170_7005</name>
</gene>
<evidence type="ECO:0000313" key="3">
    <source>
        <dbReference type="EMBL" id="SHN87111.1"/>
    </source>
</evidence>
<keyword evidence="1" id="KW-0472">Membrane</keyword>
<accession>A0A1M7UVQ2</accession>